<evidence type="ECO:0000313" key="6">
    <source>
        <dbReference type="Proteomes" id="UP000825381"/>
    </source>
</evidence>
<evidence type="ECO:0000259" key="4">
    <source>
        <dbReference type="SMART" id="SM01005"/>
    </source>
</evidence>
<sequence>MKASSVIKLDQAALQSNWKFLKTYFNKTKISAVVKGNAYGHGISTYVPMAEACGVNHFSVFNASEAYEVYEVASANSTIMIMGSLDEQDIEWAIANGIEFYVFTMERLATAINTAAKLNKKAIVHIEIETGMFRTGFEHAEIPELITHLKNNTDTLIFKGLCMHFAGAESIVNYVRIKKQKIGFKKAIKAFKEAEVMPETIHACCSAAAVRIPDMHYDMIRIGIMQYGFWSGPEVLIEYLNKHNLEESPLKRIISWESTVMSMKEVPPGEFIGYGTSFFSHQSMQLAIVPVGYAHGFSRSLSNTGIVLINGRRAPVIGTVNMNCIAIDVTSIGDVKINDTVTLIGMQGEHEVSVASFGEMSNQLNYELLTRLPKGIERKMV</sequence>
<protein>
    <submittedName>
        <fullName evidence="5">Alanine racemase</fullName>
        <ecNumber evidence="5">5.1.1.1</ecNumber>
    </submittedName>
</protein>
<name>A0ABX8V9P7_9FLAO</name>
<dbReference type="GO" id="GO:0008784">
    <property type="term" value="F:alanine racemase activity"/>
    <property type="evidence" value="ECO:0007669"/>
    <property type="project" value="UniProtKB-EC"/>
</dbReference>
<evidence type="ECO:0000256" key="3">
    <source>
        <dbReference type="ARBA" id="ARBA00023235"/>
    </source>
</evidence>
<comment type="cofactor">
    <cofactor evidence="1">
        <name>pyridoxal 5'-phosphate</name>
        <dbReference type="ChEBI" id="CHEBI:597326"/>
    </cofactor>
</comment>
<dbReference type="PRINTS" id="PR00992">
    <property type="entry name" value="ALARACEMASE"/>
</dbReference>
<keyword evidence="2" id="KW-0663">Pyridoxal phosphate</keyword>
<dbReference type="InterPro" id="IPR001608">
    <property type="entry name" value="Ala_racemase_N"/>
</dbReference>
<dbReference type="InterPro" id="IPR020622">
    <property type="entry name" value="Ala_racemase_pyridoxalP-BS"/>
</dbReference>
<feature type="domain" description="Alanine racemase C-terminal" evidence="4">
    <location>
        <begin position="253"/>
        <end position="381"/>
    </location>
</feature>
<evidence type="ECO:0000256" key="2">
    <source>
        <dbReference type="ARBA" id="ARBA00022898"/>
    </source>
</evidence>
<dbReference type="InterPro" id="IPR000821">
    <property type="entry name" value="Ala_racemase"/>
</dbReference>
<dbReference type="SMART" id="SM01005">
    <property type="entry name" value="Ala_racemase_C"/>
    <property type="match status" value="1"/>
</dbReference>
<gene>
    <name evidence="5" type="primary">alr</name>
    <name evidence="5" type="ORF">K1I41_07375</name>
</gene>
<dbReference type="Gene3D" id="3.20.20.10">
    <property type="entry name" value="Alanine racemase"/>
    <property type="match status" value="1"/>
</dbReference>
<evidence type="ECO:0000313" key="5">
    <source>
        <dbReference type="EMBL" id="QYJ67389.1"/>
    </source>
</evidence>
<dbReference type="PANTHER" id="PTHR30511">
    <property type="entry name" value="ALANINE RACEMASE"/>
    <property type="match status" value="1"/>
</dbReference>
<dbReference type="InterPro" id="IPR029066">
    <property type="entry name" value="PLP-binding_barrel"/>
</dbReference>
<dbReference type="InterPro" id="IPR009006">
    <property type="entry name" value="Ala_racemase/Decarboxylase_C"/>
</dbReference>
<keyword evidence="3 5" id="KW-0413">Isomerase</keyword>
<reference evidence="5 6" key="1">
    <citation type="submission" date="2021-07" db="EMBL/GenBank/DDBJ databases">
        <title>Flavobacterium WSW3-B6 sp.nov, isolated from seaweed.</title>
        <authorList>
            <person name="Muhammad N."/>
            <person name="Ho H."/>
            <person name="Lee Y.-J."/>
            <person name="Nguyen T."/>
            <person name="Ho J."/>
            <person name="Kim S.-G."/>
        </authorList>
    </citation>
    <scope>NUCLEOTIDE SEQUENCE [LARGE SCALE GENOMIC DNA]</scope>
    <source>
        <strain evidence="5 6">WSW3-B6</strain>
    </source>
</reference>
<dbReference type="PANTHER" id="PTHR30511:SF0">
    <property type="entry name" value="ALANINE RACEMASE, CATABOLIC-RELATED"/>
    <property type="match status" value="1"/>
</dbReference>
<dbReference type="Proteomes" id="UP000825381">
    <property type="component" value="Chromosome"/>
</dbReference>
<dbReference type="Pfam" id="PF00842">
    <property type="entry name" value="Ala_racemase_C"/>
    <property type="match status" value="1"/>
</dbReference>
<dbReference type="InterPro" id="IPR011079">
    <property type="entry name" value="Ala_racemase_C"/>
</dbReference>
<evidence type="ECO:0000256" key="1">
    <source>
        <dbReference type="ARBA" id="ARBA00001933"/>
    </source>
</evidence>
<dbReference type="Pfam" id="PF01168">
    <property type="entry name" value="Ala_racemase_N"/>
    <property type="match status" value="1"/>
</dbReference>
<dbReference type="RefSeq" id="WP_220639734.1">
    <property type="nucleotide sequence ID" value="NZ_CP080429.1"/>
</dbReference>
<dbReference type="SUPFAM" id="SSF50621">
    <property type="entry name" value="Alanine racemase C-terminal domain-like"/>
    <property type="match status" value="1"/>
</dbReference>
<proteinExistence type="predicted"/>
<dbReference type="SUPFAM" id="SSF51419">
    <property type="entry name" value="PLP-binding barrel"/>
    <property type="match status" value="1"/>
</dbReference>
<dbReference type="PROSITE" id="PS00395">
    <property type="entry name" value="ALANINE_RACEMASE"/>
    <property type="match status" value="1"/>
</dbReference>
<dbReference type="EMBL" id="CP080429">
    <property type="protein sequence ID" value="QYJ67389.1"/>
    <property type="molecule type" value="Genomic_DNA"/>
</dbReference>
<dbReference type="CDD" id="cd00430">
    <property type="entry name" value="PLPDE_III_AR"/>
    <property type="match status" value="1"/>
</dbReference>
<keyword evidence="6" id="KW-1185">Reference proteome</keyword>
<organism evidence="5 6">
    <name type="scientific">Flavobacterium litorale</name>
    <dbReference type="NCBI Taxonomy" id="2856519"/>
    <lineage>
        <taxon>Bacteria</taxon>
        <taxon>Pseudomonadati</taxon>
        <taxon>Bacteroidota</taxon>
        <taxon>Flavobacteriia</taxon>
        <taxon>Flavobacteriales</taxon>
        <taxon>Flavobacteriaceae</taxon>
        <taxon>Flavobacterium</taxon>
    </lineage>
</organism>
<dbReference type="EC" id="5.1.1.1" evidence="5"/>
<accession>A0ABX8V9P7</accession>
<dbReference type="Gene3D" id="2.40.37.10">
    <property type="entry name" value="Lyase, Ornithine Decarboxylase, Chain A, domain 1"/>
    <property type="match status" value="1"/>
</dbReference>
<dbReference type="NCBIfam" id="TIGR00492">
    <property type="entry name" value="alr"/>
    <property type="match status" value="1"/>
</dbReference>